<keyword evidence="3" id="KW-1185">Reference proteome</keyword>
<dbReference type="EMBL" id="AP026709">
    <property type="protein sequence ID" value="BDQ37350.1"/>
    <property type="molecule type" value="Genomic_DNA"/>
</dbReference>
<name>A0ABM8B0R0_9BACT</name>
<organism evidence="2 3">
    <name type="scientific">Pseudodesulfovibrio nedwellii</name>
    <dbReference type="NCBI Taxonomy" id="2973072"/>
    <lineage>
        <taxon>Bacteria</taxon>
        <taxon>Pseudomonadati</taxon>
        <taxon>Thermodesulfobacteriota</taxon>
        <taxon>Desulfovibrionia</taxon>
        <taxon>Desulfovibrionales</taxon>
        <taxon>Desulfovibrionaceae</taxon>
    </lineage>
</organism>
<keyword evidence="1" id="KW-1133">Transmembrane helix</keyword>
<keyword evidence="1" id="KW-0812">Transmembrane</keyword>
<evidence type="ECO:0000256" key="1">
    <source>
        <dbReference type="SAM" id="Phobius"/>
    </source>
</evidence>
<protein>
    <submittedName>
        <fullName evidence="2">Uncharacterized protein</fullName>
    </submittedName>
</protein>
<gene>
    <name evidence="2" type="ORF">SYK_17100</name>
</gene>
<sequence length="162" mass="18155">MASKSSQARRPFVVGSITVFFVLLIGVVVFKVGLLTRMQVPGSGLSGLVSVRGSVGLENLRLTKAEISTINKAVDLHRDTFVQVILTLDVKGGTEVIKKNTEMAWSLALETNGNCEVRSWNRKVKRDRLVKQMVSYMAKAAREYKDFKKFPDVEQNFKTLYI</sequence>
<feature type="transmembrane region" description="Helical" evidence="1">
    <location>
        <begin position="12"/>
        <end position="34"/>
    </location>
</feature>
<evidence type="ECO:0000313" key="3">
    <source>
        <dbReference type="Proteomes" id="UP001317742"/>
    </source>
</evidence>
<reference evidence="2 3" key="1">
    <citation type="submission" date="2022-08" db="EMBL/GenBank/DDBJ databases">
        <title>Genome Sequence of the sulphate-reducing bacterium, Pseudodesulfovibrio sp. SYK.</title>
        <authorList>
            <person name="Kondo R."/>
            <person name="Kataoka T."/>
        </authorList>
    </citation>
    <scope>NUCLEOTIDE SEQUENCE [LARGE SCALE GENOMIC DNA]</scope>
    <source>
        <strain evidence="2 3">SYK</strain>
    </source>
</reference>
<proteinExistence type="predicted"/>
<accession>A0ABM8B0R0</accession>
<dbReference type="Proteomes" id="UP001317742">
    <property type="component" value="Chromosome"/>
</dbReference>
<keyword evidence="1" id="KW-0472">Membrane</keyword>
<evidence type="ECO:0000313" key="2">
    <source>
        <dbReference type="EMBL" id="BDQ37350.1"/>
    </source>
</evidence>